<dbReference type="EMBL" id="BGZJ01000001">
    <property type="protein sequence ID" value="GBO94104.1"/>
    <property type="molecule type" value="Genomic_DNA"/>
</dbReference>
<feature type="signal peptide" evidence="2">
    <location>
        <begin position="1"/>
        <end position="33"/>
    </location>
</feature>
<dbReference type="PROSITE" id="PS51257">
    <property type="entry name" value="PROKAR_LIPOPROTEIN"/>
    <property type="match status" value="1"/>
</dbReference>
<dbReference type="Pfam" id="PF02321">
    <property type="entry name" value="OEP"/>
    <property type="match status" value="2"/>
</dbReference>
<sequence length="485" mass="51510">MKKTFESTQTAVRTPLKLAAAAAAALLILSGCAVGPNYTRPSAVSQMPAQFKEAPAGWKSATPNDAALKGDWWTMYGDPVLNSLESQVEINNQNVAQYAQKYLQAVALVAQSDAALYPSITAGASGSRGRTAGVTKNTISFQGNFSWEPDLWGKLRRARTADEASAEASAADLANARLSAQASLAEDYFTLRVLDRRIAVYGETIKVYQKNVETLRNQYESGQIAKSDLTSAEQSLYSAEASRDALKSSRAQYEHAIAVLIGKAPAEFTLLPQDTALPSVPAIPAAIPSTLLERRPDIASAERAVAAANEKIGIAIAGYYPDITLSGSGGWSGGHFSQLISADHLLWSLGASAAQTIFDAGSTRAKVAQARAAYEQSVTAYRQTVLEAFQTTEDALSSQASLASQVANTRKSLSAATETASILMNRYKAGMIDYTNVSSSEATRLSSEQSLLSLQSQELVNSVELIKALGGGWKGLDPSHKTVNP</sequence>
<dbReference type="PANTHER" id="PTHR30203">
    <property type="entry name" value="OUTER MEMBRANE CATION EFFLUX PROTEIN"/>
    <property type="match status" value="1"/>
</dbReference>
<proteinExistence type="inferred from homology"/>
<feature type="chain" id="PRO_5017102541" evidence="2">
    <location>
        <begin position="34"/>
        <end position="485"/>
    </location>
</feature>
<dbReference type="Proteomes" id="UP000266091">
    <property type="component" value="Unassembled WGS sequence"/>
</dbReference>
<dbReference type="Gene3D" id="1.20.1600.10">
    <property type="entry name" value="Outer membrane efflux proteins (OEP)"/>
    <property type="match status" value="1"/>
</dbReference>
<dbReference type="GO" id="GO:0015562">
    <property type="term" value="F:efflux transmembrane transporter activity"/>
    <property type="evidence" value="ECO:0007669"/>
    <property type="project" value="InterPro"/>
</dbReference>
<dbReference type="AlphaFoldDB" id="A0A388SHE6"/>
<evidence type="ECO:0000313" key="3">
    <source>
        <dbReference type="EMBL" id="GBO94104.1"/>
    </source>
</evidence>
<gene>
    <name evidence="3" type="ORF">MESMUL_14580</name>
</gene>
<dbReference type="NCBIfam" id="TIGR01845">
    <property type="entry name" value="outer_NodT"/>
    <property type="match status" value="1"/>
</dbReference>
<dbReference type="GO" id="GO:0005886">
    <property type="term" value="C:plasma membrane"/>
    <property type="evidence" value="ECO:0007669"/>
    <property type="project" value="UniProtKB-SubCell"/>
</dbReference>
<comment type="subcellular location">
    <subcellularLocation>
        <location evidence="2">Cell membrane</location>
        <topology evidence="2">Lipid-anchor</topology>
    </subcellularLocation>
</comment>
<evidence type="ECO:0000256" key="1">
    <source>
        <dbReference type="ARBA" id="ARBA00007613"/>
    </source>
</evidence>
<dbReference type="SUPFAM" id="SSF56954">
    <property type="entry name" value="Outer membrane efflux proteins (OEP)"/>
    <property type="match status" value="1"/>
</dbReference>
<comment type="similarity">
    <text evidence="1 2">Belongs to the outer membrane factor (OMF) (TC 1.B.17) family.</text>
</comment>
<organism evidence="3 4">
    <name type="scientific">Mesosutterella multiformis</name>
    <dbReference type="NCBI Taxonomy" id="2259133"/>
    <lineage>
        <taxon>Bacteria</taxon>
        <taxon>Pseudomonadati</taxon>
        <taxon>Pseudomonadota</taxon>
        <taxon>Betaproteobacteria</taxon>
        <taxon>Burkholderiales</taxon>
        <taxon>Sutterellaceae</taxon>
        <taxon>Mesosutterella</taxon>
    </lineage>
</organism>
<keyword evidence="2" id="KW-0732">Signal</keyword>
<dbReference type="InterPro" id="IPR003423">
    <property type="entry name" value="OMP_efflux"/>
</dbReference>
<reference evidence="3 4" key="1">
    <citation type="journal article" date="2018" name="Int. J. Syst. Evol. Microbiol.">
        <title>Mesosutterella multiformis gen. nov., sp. nov., a member of the family Sutterellaceae and Sutterella megalosphaeroides sp. nov., isolated from human faeces.</title>
        <authorList>
            <person name="Sakamoto M."/>
            <person name="Ikeyama N."/>
            <person name="Kunihiro T."/>
            <person name="Iino T."/>
            <person name="Yuki M."/>
            <person name="Ohkuma M."/>
        </authorList>
    </citation>
    <scope>NUCLEOTIDE SEQUENCE [LARGE SCALE GENOMIC DNA]</scope>
    <source>
        <strain evidence="3 4">4NBBH2</strain>
    </source>
</reference>
<accession>A0A388SHE6</accession>
<keyword evidence="2" id="KW-0472">Membrane</keyword>
<keyword evidence="2" id="KW-0449">Lipoprotein</keyword>
<evidence type="ECO:0000313" key="4">
    <source>
        <dbReference type="Proteomes" id="UP000266091"/>
    </source>
</evidence>
<keyword evidence="2" id="KW-0812">Transmembrane</keyword>
<dbReference type="OrthoDB" id="9770517at2"/>
<comment type="caution">
    <text evidence="3">The sequence shown here is derived from an EMBL/GenBank/DDBJ whole genome shotgun (WGS) entry which is preliminary data.</text>
</comment>
<keyword evidence="2" id="KW-0564">Palmitate</keyword>
<dbReference type="InterPro" id="IPR010131">
    <property type="entry name" value="MdtP/NodT-like"/>
</dbReference>
<dbReference type="PANTHER" id="PTHR30203:SF33">
    <property type="entry name" value="BLR4455 PROTEIN"/>
    <property type="match status" value="1"/>
</dbReference>
<keyword evidence="2" id="KW-1134">Transmembrane beta strand</keyword>
<name>A0A388SHE6_9BURK</name>
<keyword evidence="4" id="KW-1185">Reference proteome</keyword>
<protein>
    <submittedName>
        <fullName evidence="3">RND transporter</fullName>
    </submittedName>
</protein>
<evidence type="ECO:0000256" key="2">
    <source>
        <dbReference type="RuleBase" id="RU362097"/>
    </source>
</evidence>
<dbReference type="Gene3D" id="2.20.200.10">
    <property type="entry name" value="Outer membrane efflux proteins (OEP)"/>
    <property type="match status" value="1"/>
</dbReference>
<dbReference type="RefSeq" id="WP_116270366.1">
    <property type="nucleotide sequence ID" value="NZ_BGZJ01000001.1"/>
</dbReference>